<dbReference type="Proteomes" id="UP000010846">
    <property type="component" value="Chromosome"/>
</dbReference>
<dbReference type="GO" id="GO:0016075">
    <property type="term" value="P:rRNA catabolic process"/>
    <property type="evidence" value="ECO:0007669"/>
    <property type="project" value="TreeGrafter"/>
</dbReference>
<dbReference type="GeneID" id="14378098"/>
<reference evidence="2" key="1">
    <citation type="submission" date="2011-09" db="EMBL/GenBank/DDBJ databases">
        <title>Complete sequence of Halovivax ruber XH-70.</title>
        <authorList>
            <consortium name="US DOE Joint Genome Institute"/>
            <person name="Lucas S."/>
            <person name="Han J."/>
            <person name="Lapidus A."/>
            <person name="Cheng J.-F."/>
            <person name="Goodwin L."/>
            <person name="Pitluck S."/>
            <person name="Peters L."/>
            <person name="Mikhailova N."/>
            <person name="Davenport K."/>
            <person name="Detter J.C."/>
            <person name="Han C."/>
            <person name="Tapia R."/>
            <person name="Land M."/>
            <person name="Hauser L."/>
            <person name="Kyrpides N."/>
            <person name="Ivanova N."/>
            <person name="Pagani I."/>
            <person name="Sproer C."/>
            <person name="Anderson I."/>
            <person name="Woyke T."/>
        </authorList>
    </citation>
    <scope>NUCLEOTIDE SEQUENCE</scope>
    <source>
        <strain evidence="2">XH-70</strain>
    </source>
</reference>
<dbReference type="InterPro" id="IPR039018">
    <property type="entry name" value="VapC20-like"/>
</dbReference>
<keyword evidence="3" id="KW-1185">Reference proteome</keyword>
<evidence type="ECO:0000259" key="1">
    <source>
        <dbReference type="Pfam" id="PF01850"/>
    </source>
</evidence>
<evidence type="ECO:0000313" key="3">
    <source>
        <dbReference type="Proteomes" id="UP000010846"/>
    </source>
</evidence>
<dbReference type="GO" id="GO:0004521">
    <property type="term" value="F:RNA endonuclease activity"/>
    <property type="evidence" value="ECO:0007669"/>
    <property type="project" value="InterPro"/>
</dbReference>
<dbReference type="EMBL" id="CP003050">
    <property type="protein sequence ID" value="AGB17592.1"/>
    <property type="molecule type" value="Genomic_DNA"/>
</dbReference>
<dbReference type="eggNOG" id="arCOG04502">
    <property type="taxonomic scope" value="Archaea"/>
</dbReference>
<dbReference type="PANTHER" id="PTHR42188:SF1">
    <property type="entry name" value="23S RRNA-SPECIFIC ENDONUCLEASE VAPC20"/>
    <property type="match status" value="1"/>
</dbReference>
<dbReference type="RefSeq" id="WP_015302177.1">
    <property type="nucleotide sequence ID" value="NC_019964.1"/>
</dbReference>
<evidence type="ECO:0000313" key="2">
    <source>
        <dbReference type="EMBL" id="AGB17592.1"/>
    </source>
</evidence>
<name>L0IHX9_HALRX</name>
<accession>L0IHX9</accession>
<dbReference type="OrthoDB" id="198094at2157"/>
<feature type="domain" description="PIN" evidence="1">
    <location>
        <begin position="12"/>
        <end position="138"/>
    </location>
</feature>
<dbReference type="Pfam" id="PF01850">
    <property type="entry name" value="PIN"/>
    <property type="match status" value="1"/>
</dbReference>
<dbReference type="STRING" id="797302.Halru_3026"/>
<gene>
    <name evidence="2" type="ordered locus">Halru_3026</name>
</gene>
<dbReference type="PANTHER" id="PTHR42188">
    <property type="entry name" value="23S RRNA-SPECIFIC ENDONUCLEASE VAPC20"/>
    <property type="match status" value="1"/>
</dbReference>
<sequence length="149" mass="16862">MTDSTVDFHPLFVDTGPLYARFDSADRHHDRTVSVLSRIREGSLRYRPLYTSRYVLGELTRLLLYNIGHTAASTALSTIRNSDLFVVLSDEQRSFQAACETFARYDDQAISLVDHLSAALAETHDIDHVFSFDCDFDTLGYVRVPDAHS</sequence>
<protein>
    <submittedName>
        <fullName evidence="2">Putative nucleic acid-binding protein, contains PIN domain</fullName>
    </submittedName>
</protein>
<dbReference type="SUPFAM" id="SSF88723">
    <property type="entry name" value="PIN domain-like"/>
    <property type="match status" value="1"/>
</dbReference>
<dbReference type="InterPro" id="IPR029060">
    <property type="entry name" value="PIN-like_dom_sf"/>
</dbReference>
<dbReference type="Gene3D" id="3.40.50.1010">
    <property type="entry name" value="5'-nuclease"/>
    <property type="match status" value="1"/>
</dbReference>
<dbReference type="HOGENOM" id="CLU_136715_2_0_2"/>
<dbReference type="AlphaFoldDB" id="L0IHX9"/>
<dbReference type="KEGG" id="hru:Halru_3026"/>
<organism evidence="2 3">
    <name type="scientific">Halovivax ruber (strain DSM 18193 / JCM 13892 / XH-70)</name>
    <dbReference type="NCBI Taxonomy" id="797302"/>
    <lineage>
        <taxon>Archaea</taxon>
        <taxon>Methanobacteriati</taxon>
        <taxon>Methanobacteriota</taxon>
        <taxon>Stenosarchaea group</taxon>
        <taxon>Halobacteria</taxon>
        <taxon>Halobacteriales</taxon>
        <taxon>Natrialbaceae</taxon>
        <taxon>Halovivax</taxon>
    </lineage>
</organism>
<proteinExistence type="predicted"/>
<dbReference type="InterPro" id="IPR002716">
    <property type="entry name" value="PIN_dom"/>
</dbReference>